<dbReference type="EnsemblPlants" id="OMERI02G13940.2">
    <property type="protein sequence ID" value="OMERI02G13940.2"/>
    <property type="gene ID" value="OMERI02G13940"/>
</dbReference>
<dbReference type="Gramene" id="OMERI02G13940.2">
    <property type="protein sequence ID" value="OMERI02G13940.2"/>
    <property type="gene ID" value="OMERI02G13940"/>
</dbReference>
<evidence type="ECO:0000256" key="1">
    <source>
        <dbReference type="SAM" id="MobiDB-lite"/>
    </source>
</evidence>
<sequence>MRAPLGGQHMRGAGAAVRRSAGRLRLASQARGAVEAGGGRWGEAGRVRSLLLIVPKLFDDESNPWFCMSADRLKVKRIGDISGRGMSPLRYVLASPDERSLVGVMTRAMPWPPTPGKAVTMPNTKDAEKDRTAAAFSPPSGDDDSPKRSGVGWNAWPLTCGLPLVSSSRPSGVTMAVPSRMRSFTPAKPE</sequence>
<organism evidence="2">
    <name type="scientific">Oryza meridionalis</name>
    <dbReference type="NCBI Taxonomy" id="40149"/>
    <lineage>
        <taxon>Eukaryota</taxon>
        <taxon>Viridiplantae</taxon>
        <taxon>Streptophyta</taxon>
        <taxon>Embryophyta</taxon>
        <taxon>Tracheophyta</taxon>
        <taxon>Spermatophyta</taxon>
        <taxon>Magnoliopsida</taxon>
        <taxon>Liliopsida</taxon>
        <taxon>Poales</taxon>
        <taxon>Poaceae</taxon>
        <taxon>BOP clade</taxon>
        <taxon>Oryzoideae</taxon>
        <taxon>Oryzeae</taxon>
        <taxon>Oryzinae</taxon>
        <taxon>Oryza</taxon>
    </lineage>
</organism>
<reference evidence="2" key="1">
    <citation type="submission" date="2015-04" db="UniProtKB">
        <authorList>
            <consortium name="EnsemblPlants"/>
        </authorList>
    </citation>
    <scope>IDENTIFICATION</scope>
</reference>
<name>A0A0E0CJG5_9ORYZ</name>
<reference evidence="2" key="2">
    <citation type="submission" date="2018-05" db="EMBL/GenBank/DDBJ databases">
        <title>OmerRS3 (Oryza meridionalis Reference Sequence Version 3).</title>
        <authorList>
            <person name="Zhang J."/>
            <person name="Kudrna D."/>
            <person name="Lee S."/>
            <person name="Talag J."/>
            <person name="Welchert J."/>
            <person name="Wing R.A."/>
        </authorList>
    </citation>
    <scope>NUCLEOTIDE SEQUENCE [LARGE SCALE GENOMIC DNA]</scope>
    <source>
        <strain evidence="2">cv. OR44</strain>
    </source>
</reference>
<keyword evidence="3" id="KW-1185">Reference proteome</keyword>
<feature type="region of interest" description="Disordered" evidence="1">
    <location>
        <begin position="113"/>
        <end position="152"/>
    </location>
</feature>
<evidence type="ECO:0000313" key="2">
    <source>
        <dbReference type="EnsemblPlants" id="OMERI02G13940.2"/>
    </source>
</evidence>
<evidence type="ECO:0000313" key="3">
    <source>
        <dbReference type="Proteomes" id="UP000008021"/>
    </source>
</evidence>
<accession>A0A0E0CJG5</accession>
<proteinExistence type="predicted"/>
<feature type="region of interest" description="Disordered" evidence="1">
    <location>
        <begin position="167"/>
        <end position="190"/>
    </location>
</feature>
<dbReference type="Proteomes" id="UP000008021">
    <property type="component" value="Chromosome 2"/>
</dbReference>
<dbReference type="AlphaFoldDB" id="A0A0E0CJG5"/>
<dbReference type="HOGENOM" id="CLU_1430125_0_0_1"/>
<protein>
    <submittedName>
        <fullName evidence="2">Uncharacterized protein</fullName>
    </submittedName>
</protein>